<evidence type="ECO:0000256" key="2">
    <source>
        <dbReference type="ARBA" id="ARBA00022723"/>
    </source>
</evidence>
<dbReference type="CDD" id="cd01335">
    <property type="entry name" value="Radical_SAM"/>
    <property type="match status" value="1"/>
</dbReference>
<dbReference type="GO" id="GO:0046872">
    <property type="term" value="F:metal ion binding"/>
    <property type="evidence" value="ECO:0007669"/>
    <property type="project" value="UniProtKB-KW"/>
</dbReference>
<dbReference type="InterPro" id="IPR058240">
    <property type="entry name" value="rSAM_sf"/>
</dbReference>
<reference evidence="6 7" key="1">
    <citation type="journal article" date="2018" name="Syst. Appl. Microbiol.">
        <title>A new symbiotic nanoarchaeote (Candidatus Nanoclepta minutus) and its host (Zestosphaera tikiterensis gen. nov., sp. nov.) from a New Zealand hot spring.</title>
        <authorList>
            <person name="St John E."/>
            <person name="Liu Y."/>
            <person name="Podar M."/>
            <person name="Stott M.B."/>
            <person name="Meneghin J."/>
            <person name="Chen Z."/>
            <person name="Lagutin K."/>
            <person name="Mitchell K."/>
            <person name="Reysenbach A.L."/>
        </authorList>
    </citation>
    <scope>NUCLEOTIDE SEQUENCE [LARGE SCALE GENOMIC DNA]</scope>
    <source>
        <strain evidence="6">NZ3</strain>
    </source>
</reference>
<dbReference type="InterPro" id="IPR040085">
    <property type="entry name" value="MJ0674-like"/>
</dbReference>
<evidence type="ECO:0000256" key="4">
    <source>
        <dbReference type="ARBA" id="ARBA00023014"/>
    </source>
</evidence>
<evidence type="ECO:0000313" key="7">
    <source>
        <dbReference type="Proteomes" id="UP000244093"/>
    </source>
</evidence>
<gene>
    <name evidence="6" type="ORF">B7O98_01945</name>
</gene>
<dbReference type="SFLD" id="SFLDS00029">
    <property type="entry name" value="Radical_SAM"/>
    <property type="match status" value="1"/>
</dbReference>
<comment type="caution">
    <text evidence="6">The sequence shown here is derived from an EMBL/GenBank/DDBJ whole genome shotgun (WGS) entry which is preliminary data.</text>
</comment>
<dbReference type="Gene3D" id="3.20.20.70">
    <property type="entry name" value="Aldolase class I"/>
    <property type="match status" value="1"/>
</dbReference>
<keyword evidence="6" id="KW-0456">Lyase</keyword>
<dbReference type="EMBL" id="NBVN01000002">
    <property type="protein sequence ID" value="PUA33220.1"/>
    <property type="molecule type" value="Genomic_DNA"/>
</dbReference>
<evidence type="ECO:0000256" key="3">
    <source>
        <dbReference type="ARBA" id="ARBA00023004"/>
    </source>
</evidence>
<dbReference type="InterPro" id="IPR013785">
    <property type="entry name" value="Aldolase_TIM"/>
</dbReference>
<dbReference type="Proteomes" id="UP000244093">
    <property type="component" value="Unassembled WGS sequence"/>
</dbReference>
<accession>A0A2R7Y6Q6</accession>
<evidence type="ECO:0000256" key="1">
    <source>
        <dbReference type="ARBA" id="ARBA00022691"/>
    </source>
</evidence>
<dbReference type="SUPFAM" id="SSF102114">
    <property type="entry name" value="Radical SAM enzymes"/>
    <property type="match status" value="1"/>
</dbReference>
<dbReference type="AlphaFoldDB" id="A0A2R7Y6Q6"/>
<sequence>MFDVVKYVAVIRPDSVRVWKDRHILEKLSWYVKVMRGVAPPKYVLVKNLPAELRLSELTQMSFEDLMNYHTKLQNSFKSFWLEVMNSSNPWKGVKLEGLNETTFLDVKIELLNKVLNRCELCEWRCGVNRNKGEVGFCRVVGSDAYVDNYFHHVGEEAPLVPSGTIFYVGCNFRCVYCQNWSISQRSPNPVEHVDEVSLANIQEWLSTTGSKNINHVGGEPTPNMLTIIKSLKHLKIKTPQLWNSNMYMSMTAMKVLEDVIDIWLPDLKYGNNECGLKYSLVKNYFDIVTRNIKEAHENGDMIIRHLILPGHVECCTRKVLEWTSNNVKRAIVNIMDQYRPEYLVLKYPDRWREINRRISLEELNKAYNIAREYGYEGPVEDLWYIR</sequence>
<dbReference type="GO" id="GO:0016829">
    <property type="term" value="F:lyase activity"/>
    <property type="evidence" value="ECO:0007669"/>
    <property type="project" value="UniProtKB-KW"/>
</dbReference>
<proteinExistence type="predicted"/>
<keyword evidence="6" id="KW-0670">Pyruvate</keyword>
<evidence type="ECO:0000313" key="6">
    <source>
        <dbReference type="EMBL" id="PUA33220.1"/>
    </source>
</evidence>
<keyword evidence="3" id="KW-0408">Iron</keyword>
<keyword evidence="1" id="KW-0949">S-adenosyl-L-methionine</keyword>
<keyword evidence="4" id="KW-0411">Iron-sulfur</keyword>
<dbReference type="PROSITE" id="PS51918">
    <property type="entry name" value="RADICAL_SAM"/>
    <property type="match status" value="1"/>
</dbReference>
<organism evidence="6 7">
    <name type="scientific">Zestosphaera tikiterensis</name>
    <dbReference type="NCBI Taxonomy" id="1973259"/>
    <lineage>
        <taxon>Archaea</taxon>
        <taxon>Thermoproteota</taxon>
        <taxon>Thermoprotei</taxon>
        <taxon>Desulfurococcales</taxon>
        <taxon>Desulfurococcaceae</taxon>
        <taxon>Zestosphaera</taxon>
    </lineage>
</organism>
<keyword evidence="2" id="KW-0479">Metal-binding</keyword>
<dbReference type="Pfam" id="PF04055">
    <property type="entry name" value="Radical_SAM"/>
    <property type="match status" value="1"/>
</dbReference>
<dbReference type="SFLD" id="SFLDG01099">
    <property type="entry name" value="Uncharacterised_Radical_SAM_Su"/>
    <property type="match status" value="1"/>
</dbReference>
<dbReference type="GO" id="GO:0051536">
    <property type="term" value="F:iron-sulfur cluster binding"/>
    <property type="evidence" value="ECO:0007669"/>
    <property type="project" value="UniProtKB-KW"/>
</dbReference>
<name>A0A2R7Y6Q6_9CREN</name>
<feature type="domain" description="Radical SAM core" evidence="5">
    <location>
        <begin position="153"/>
        <end position="377"/>
    </location>
</feature>
<protein>
    <submittedName>
        <fullName evidence="6">Pyruvate formate lyase-activating protein</fullName>
    </submittedName>
</protein>
<dbReference type="InterPro" id="IPR007197">
    <property type="entry name" value="rSAM"/>
</dbReference>
<dbReference type="PANTHER" id="PTHR43075:SF1">
    <property type="entry name" value="FORMATE LYASE ACTIVATING ENZYME, PUTATIVE (AFU_ORTHOLOGUE AFUA_2G15630)-RELATED"/>
    <property type="match status" value="1"/>
</dbReference>
<evidence type="ECO:0000259" key="5">
    <source>
        <dbReference type="PROSITE" id="PS51918"/>
    </source>
</evidence>
<dbReference type="PANTHER" id="PTHR43075">
    <property type="entry name" value="FORMATE LYASE ACTIVATING ENZYME, PUTATIVE (AFU_ORTHOLOGUE AFUA_2G15630)-RELATED"/>
    <property type="match status" value="1"/>
</dbReference>